<reference evidence="1" key="1">
    <citation type="submission" date="2016-10" db="EMBL/GenBank/DDBJ databases">
        <authorList>
            <person name="Benchimol M."/>
            <person name="Almeida L.G."/>
            <person name="Vasconcelos A.T."/>
            <person name="Perreira-Neves A."/>
            <person name="Rosa I.A."/>
            <person name="Tasca T."/>
            <person name="Bogo M.R."/>
            <person name="de Souza W."/>
        </authorList>
    </citation>
    <scope>NUCLEOTIDE SEQUENCE [LARGE SCALE GENOMIC DNA]</scope>
    <source>
        <strain evidence="1">K</strain>
    </source>
</reference>
<organism evidence="1 2">
    <name type="scientific">Tritrichomonas foetus</name>
    <dbReference type="NCBI Taxonomy" id="1144522"/>
    <lineage>
        <taxon>Eukaryota</taxon>
        <taxon>Metamonada</taxon>
        <taxon>Parabasalia</taxon>
        <taxon>Tritrichomonadida</taxon>
        <taxon>Tritrichomonadidae</taxon>
        <taxon>Tritrichomonas</taxon>
    </lineage>
</organism>
<dbReference type="GO" id="GO:0070628">
    <property type="term" value="F:proteasome binding"/>
    <property type="evidence" value="ECO:0007669"/>
    <property type="project" value="InterPro"/>
</dbReference>
<dbReference type="AlphaFoldDB" id="A0A1J4JCT5"/>
<dbReference type="VEuPathDB" id="TrichDB:TRFO_36886"/>
<dbReference type="InterPro" id="IPR016024">
    <property type="entry name" value="ARM-type_fold"/>
</dbReference>
<dbReference type="GO" id="GO:0005634">
    <property type="term" value="C:nucleus"/>
    <property type="evidence" value="ECO:0007669"/>
    <property type="project" value="TreeGrafter"/>
</dbReference>
<proteinExistence type="predicted"/>
<dbReference type="InterPro" id="IPR035309">
    <property type="entry name" value="PSME4"/>
</dbReference>
<dbReference type="GO" id="GO:0010499">
    <property type="term" value="P:proteasomal ubiquitin-independent protein catabolic process"/>
    <property type="evidence" value="ECO:0007669"/>
    <property type="project" value="TreeGrafter"/>
</dbReference>
<dbReference type="SUPFAM" id="SSF48371">
    <property type="entry name" value="ARM repeat"/>
    <property type="match status" value="2"/>
</dbReference>
<dbReference type="GO" id="GO:0016504">
    <property type="term" value="F:peptidase activator activity"/>
    <property type="evidence" value="ECO:0007669"/>
    <property type="project" value="InterPro"/>
</dbReference>
<accession>A0A1J4JCT5</accession>
<name>A0A1J4JCT5_9EUKA</name>
<comment type="caution">
    <text evidence="1">The sequence shown here is derived from an EMBL/GenBank/DDBJ whole genome shotgun (WGS) entry which is preliminary data.</text>
</comment>
<keyword evidence="2" id="KW-1185">Reference proteome</keyword>
<gene>
    <name evidence="1" type="ORF">TRFO_36886</name>
</gene>
<protein>
    <submittedName>
        <fullName evidence="1">Uncharacterized protein</fullName>
    </submittedName>
</protein>
<dbReference type="Proteomes" id="UP000179807">
    <property type="component" value="Unassembled WGS sequence"/>
</dbReference>
<dbReference type="OrthoDB" id="17907at2759"/>
<dbReference type="PANTHER" id="PTHR32170">
    <property type="entry name" value="PROTEASOME ACTIVATOR COMPLEX SUBUNIT 4"/>
    <property type="match status" value="1"/>
</dbReference>
<evidence type="ECO:0000313" key="2">
    <source>
        <dbReference type="Proteomes" id="UP000179807"/>
    </source>
</evidence>
<dbReference type="PANTHER" id="PTHR32170:SF3">
    <property type="entry name" value="PROTEASOME ACTIVATOR COMPLEX SUBUNIT 4"/>
    <property type="match status" value="1"/>
</dbReference>
<dbReference type="EMBL" id="MLAK01001145">
    <property type="protein sequence ID" value="OHS96990.1"/>
    <property type="molecule type" value="Genomic_DNA"/>
</dbReference>
<dbReference type="GeneID" id="94845807"/>
<dbReference type="RefSeq" id="XP_068350127.1">
    <property type="nucleotide sequence ID" value="XM_068511103.1"/>
</dbReference>
<dbReference type="GO" id="GO:0005829">
    <property type="term" value="C:cytosol"/>
    <property type="evidence" value="ECO:0007669"/>
    <property type="project" value="TreeGrafter"/>
</dbReference>
<sequence>MEKLSGKLSLKLYELLPPPFSIKQEKFHEYWVDFYTSLKDAYEKDDFKKIYSIFEDTRYLTEFHIAVPPKDLERDIIYILYKIMTTMPIKNYLTQITACTIIHNFMMTNIRPQNLEIPWKPLYDFVYFIFLKDDLVLMNKGSAILVNVLNVISDLSPYFSEGSTPEIIQTLLPHISPRGSNSVIYMSFLSRFVPVFDSSYKEWFPNFIQEVKDAGNAERFCPLFRLIARIVHHNINDDFHYLVPLVMNSFSLVIINEFMPDFITVDRSYEFIDKTENHSILTSYVSEAVMVLCMSPSTKRAAVEEFTTIMNGARDLFHPSVSMNSPTMMFPFIYAFVSDLRYHFREVHREISFVPVESLPSQEEIHLILKPVVDLHLMMIHTLTQNDFLTLIGIIRIINELDPTTVYRYFEFAFQCIMLTDAECVAEQGWTVMTAVLIGLKNTPLFEQHIQELFELAVNNFFVVELQTVLMRFLYVVFSIFPFNKETAPPGLKNFPFELLSVNFMNAIIDACRSFPAIQGKYARVNSTLLRTISMVFHAYIMGASYEVLAAIQPILITILSDSTLMHSFPFFGVIYNYFFVIADDSLRKPILKQMKDLLSLNLDTLTTCNLIRRFIRSTSTGAKTKEEMQEALDFIMPYTKHPLSQVRKEAWYSIGNALFQEKKLCIVKPTKDILIPLSDFKFELFNFNFDQSEFVLPLADDIIGKIMNAKDPKSVTEILKETKQIIFAILNTTHEVIEGDSSNITPLFKKSPFYIEELIKPSVPVREKFFDLIIYLLDNYPDNVQILKATMRMLDGILSPILSNYTFDNSIELSFLKSLWSAYPLRNKYNIFELSHRIGFSYHRRAQYHHPICPGLIKVVNKIFILGFSKFTKIRTKACLLINGILAECSCLLEKELKRFLRDTKVSNVDELLDFLTYNGIFSILSHDENLLVPVLKYVCTQLNADDQETNGRLQSFIGALCSTIYPLGVPSQHSELWDTLLADLIDHVEKDAMKDRTLHI</sequence>
<evidence type="ECO:0000313" key="1">
    <source>
        <dbReference type="EMBL" id="OHS96990.1"/>
    </source>
</evidence>